<dbReference type="GO" id="GO:0009451">
    <property type="term" value="P:RNA modification"/>
    <property type="evidence" value="ECO:0007669"/>
    <property type="project" value="InterPro"/>
</dbReference>
<dbReference type="InterPro" id="IPR046960">
    <property type="entry name" value="PPR_At4g14850-like_plant"/>
</dbReference>
<reference evidence="4 5" key="1">
    <citation type="submission" date="2019-11" db="EMBL/GenBank/DDBJ databases">
        <title>Whole genome sequence of Oryza granulata.</title>
        <authorList>
            <person name="Li W."/>
        </authorList>
    </citation>
    <scope>NUCLEOTIDE SEQUENCE [LARGE SCALE GENOMIC DNA]</scope>
    <source>
        <strain evidence="5">cv. Menghai</strain>
        <tissue evidence="4">Leaf</tissue>
    </source>
</reference>
<keyword evidence="2" id="KW-0809">Transit peptide</keyword>
<protein>
    <recommendedName>
        <fullName evidence="6">Pentatricopeptide repeat-containing protein</fullName>
    </recommendedName>
</protein>
<dbReference type="Proteomes" id="UP000479710">
    <property type="component" value="Unassembled WGS sequence"/>
</dbReference>
<feature type="repeat" description="PPR" evidence="3">
    <location>
        <begin position="25"/>
        <end position="59"/>
    </location>
</feature>
<accession>A0A6G1F877</accession>
<evidence type="ECO:0000256" key="2">
    <source>
        <dbReference type="ARBA" id="ARBA00022946"/>
    </source>
</evidence>
<dbReference type="GO" id="GO:0003723">
    <property type="term" value="F:RNA binding"/>
    <property type="evidence" value="ECO:0007669"/>
    <property type="project" value="InterPro"/>
</dbReference>
<dbReference type="OrthoDB" id="775639at2759"/>
<dbReference type="NCBIfam" id="TIGR00756">
    <property type="entry name" value="PPR"/>
    <property type="match status" value="2"/>
</dbReference>
<name>A0A6G1F877_9ORYZ</name>
<dbReference type="Pfam" id="PF13041">
    <property type="entry name" value="PPR_2"/>
    <property type="match status" value="1"/>
</dbReference>
<evidence type="ECO:0000256" key="3">
    <source>
        <dbReference type="PROSITE-ProRule" id="PRU00708"/>
    </source>
</evidence>
<dbReference type="AlphaFoldDB" id="A0A6G1F877"/>
<evidence type="ECO:0000256" key="1">
    <source>
        <dbReference type="ARBA" id="ARBA00022737"/>
    </source>
</evidence>
<evidence type="ECO:0000313" key="5">
    <source>
        <dbReference type="Proteomes" id="UP000479710"/>
    </source>
</evidence>
<dbReference type="PROSITE" id="PS51375">
    <property type="entry name" value="PPR"/>
    <property type="match status" value="1"/>
</dbReference>
<dbReference type="Gene3D" id="1.25.40.10">
    <property type="entry name" value="Tetratricopeptide repeat domain"/>
    <property type="match status" value="1"/>
</dbReference>
<keyword evidence="1" id="KW-0677">Repeat</keyword>
<dbReference type="PANTHER" id="PTHR47926">
    <property type="entry name" value="PENTATRICOPEPTIDE REPEAT-CONTAINING PROTEIN"/>
    <property type="match status" value="1"/>
</dbReference>
<comment type="caution">
    <text evidence="4">The sequence shown here is derived from an EMBL/GenBank/DDBJ whole genome shotgun (WGS) entry which is preliminary data.</text>
</comment>
<evidence type="ECO:0000313" key="4">
    <source>
        <dbReference type="EMBL" id="KAF0933055.1"/>
    </source>
</evidence>
<organism evidence="4 5">
    <name type="scientific">Oryza meyeriana var. granulata</name>
    <dbReference type="NCBI Taxonomy" id="110450"/>
    <lineage>
        <taxon>Eukaryota</taxon>
        <taxon>Viridiplantae</taxon>
        <taxon>Streptophyta</taxon>
        <taxon>Embryophyta</taxon>
        <taxon>Tracheophyta</taxon>
        <taxon>Spermatophyta</taxon>
        <taxon>Magnoliopsida</taxon>
        <taxon>Liliopsida</taxon>
        <taxon>Poales</taxon>
        <taxon>Poaceae</taxon>
        <taxon>BOP clade</taxon>
        <taxon>Oryzoideae</taxon>
        <taxon>Oryzeae</taxon>
        <taxon>Oryzinae</taxon>
        <taxon>Oryza</taxon>
        <taxon>Oryza meyeriana</taxon>
    </lineage>
</organism>
<gene>
    <name evidence="4" type="ORF">E2562_013808</name>
</gene>
<dbReference type="EMBL" id="SPHZ02000001">
    <property type="protein sequence ID" value="KAF0933055.1"/>
    <property type="molecule type" value="Genomic_DNA"/>
</dbReference>
<dbReference type="InterPro" id="IPR011990">
    <property type="entry name" value="TPR-like_helical_dom_sf"/>
</dbReference>
<dbReference type="InterPro" id="IPR002885">
    <property type="entry name" value="PPR_rpt"/>
</dbReference>
<proteinExistence type="predicted"/>
<evidence type="ECO:0008006" key="6">
    <source>
        <dbReference type="Google" id="ProtNLM"/>
    </source>
</evidence>
<keyword evidence="5" id="KW-1185">Reference proteome</keyword>
<sequence length="95" mass="10215">MVSGYCKKGDLEMARVIFDKMPSKNLVTWTIMVSACAQKRLVDEAGKLFAQIKEASVELDVAAVVSILAACAKKDSSICAKEEAGEINPCVQCTD</sequence>